<gene>
    <name evidence="1" type="ORF">B0H66DRAFT_549793</name>
</gene>
<dbReference type="EMBL" id="JAUEDM010000002">
    <property type="protein sequence ID" value="KAK3325935.1"/>
    <property type="molecule type" value="Genomic_DNA"/>
</dbReference>
<reference evidence="1" key="1">
    <citation type="journal article" date="2023" name="Mol. Phylogenet. Evol.">
        <title>Genome-scale phylogeny and comparative genomics of the fungal order Sordariales.</title>
        <authorList>
            <person name="Hensen N."/>
            <person name="Bonometti L."/>
            <person name="Westerberg I."/>
            <person name="Brannstrom I.O."/>
            <person name="Guillou S."/>
            <person name="Cros-Aarteil S."/>
            <person name="Calhoun S."/>
            <person name="Haridas S."/>
            <person name="Kuo A."/>
            <person name="Mondo S."/>
            <person name="Pangilinan J."/>
            <person name="Riley R."/>
            <person name="LaButti K."/>
            <person name="Andreopoulos B."/>
            <person name="Lipzen A."/>
            <person name="Chen C."/>
            <person name="Yan M."/>
            <person name="Daum C."/>
            <person name="Ng V."/>
            <person name="Clum A."/>
            <person name="Steindorff A."/>
            <person name="Ohm R.A."/>
            <person name="Martin F."/>
            <person name="Silar P."/>
            <person name="Natvig D.O."/>
            <person name="Lalanne C."/>
            <person name="Gautier V."/>
            <person name="Ament-Velasquez S.L."/>
            <person name="Kruys A."/>
            <person name="Hutchinson M.I."/>
            <person name="Powell A.J."/>
            <person name="Barry K."/>
            <person name="Miller A.N."/>
            <person name="Grigoriev I.V."/>
            <person name="Debuchy R."/>
            <person name="Gladieux P."/>
            <person name="Hiltunen Thoren M."/>
            <person name="Johannesson H."/>
        </authorList>
    </citation>
    <scope>NUCLEOTIDE SEQUENCE</scope>
    <source>
        <strain evidence="1">CBS 118394</strain>
    </source>
</reference>
<sequence>MQRVLAPDGMSIYAGTQGFEALKCQPVTAVVVEFLDMGRVPYSDPDANRVLCPHRNHAVMRLQTQGVVRVDMGYGQAIDACGVLCSVEMDNEERCYFAAKPIKYVDLTTSAAAGFSFPILRRLTVRDICNIVDAEGLLPFLYKDAGMTSTGGISQVGCRDWLTQLFCRLNAYGYVGWTCDAAFPGHLSHDFVGTSFAHIIGHRFSGIPFRSNTCRYGLRSKGGVHRLRPIVDQFPLDAATFLRDGVRLLEYNGEVLPYKPPHKSIWKMISANPDNCYW</sequence>
<keyword evidence="2" id="KW-1185">Reference proteome</keyword>
<protein>
    <submittedName>
        <fullName evidence="1">Uncharacterized protein</fullName>
    </submittedName>
</protein>
<name>A0AAE0IJ76_9PEZI</name>
<dbReference type="Proteomes" id="UP001283341">
    <property type="component" value="Unassembled WGS sequence"/>
</dbReference>
<dbReference type="AlphaFoldDB" id="A0AAE0IJ76"/>
<evidence type="ECO:0000313" key="2">
    <source>
        <dbReference type="Proteomes" id="UP001283341"/>
    </source>
</evidence>
<comment type="caution">
    <text evidence="1">The sequence shown here is derived from an EMBL/GenBank/DDBJ whole genome shotgun (WGS) entry which is preliminary data.</text>
</comment>
<reference evidence="1" key="2">
    <citation type="submission" date="2023-06" db="EMBL/GenBank/DDBJ databases">
        <authorList>
            <consortium name="Lawrence Berkeley National Laboratory"/>
            <person name="Haridas S."/>
            <person name="Hensen N."/>
            <person name="Bonometti L."/>
            <person name="Westerberg I."/>
            <person name="Brannstrom I.O."/>
            <person name="Guillou S."/>
            <person name="Cros-Aarteil S."/>
            <person name="Calhoun S."/>
            <person name="Kuo A."/>
            <person name="Mondo S."/>
            <person name="Pangilinan J."/>
            <person name="Riley R."/>
            <person name="Labutti K."/>
            <person name="Andreopoulos B."/>
            <person name="Lipzen A."/>
            <person name="Chen C."/>
            <person name="Yanf M."/>
            <person name="Daum C."/>
            <person name="Ng V."/>
            <person name="Clum A."/>
            <person name="Steindorff A."/>
            <person name="Ohm R."/>
            <person name="Martin F."/>
            <person name="Silar P."/>
            <person name="Natvig D."/>
            <person name="Lalanne C."/>
            <person name="Gautier V."/>
            <person name="Ament-Velasquez S.L."/>
            <person name="Kruys A."/>
            <person name="Hutchinson M.I."/>
            <person name="Powell A.J."/>
            <person name="Barry K."/>
            <person name="Miller A.N."/>
            <person name="Grigoriev I.V."/>
            <person name="Debuchy R."/>
            <person name="Gladieux P."/>
            <person name="Thoren M.H."/>
            <person name="Johannesson H."/>
        </authorList>
    </citation>
    <scope>NUCLEOTIDE SEQUENCE</scope>
    <source>
        <strain evidence="1">CBS 118394</strain>
    </source>
</reference>
<proteinExistence type="predicted"/>
<evidence type="ECO:0000313" key="1">
    <source>
        <dbReference type="EMBL" id="KAK3325935.1"/>
    </source>
</evidence>
<organism evidence="1 2">
    <name type="scientific">Apodospora peruviana</name>
    <dbReference type="NCBI Taxonomy" id="516989"/>
    <lineage>
        <taxon>Eukaryota</taxon>
        <taxon>Fungi</taxon>
        <taxon>Dikarya</taxon>
        <taxon>Ascomycota</taxon>
        <taxon>Pezizomycotina</taxon>
        <taxon>Sordariomycetes</taxon>
        <taxon>Sordariomycetidae</taxon>
        <taxon>Sordariales</taxon>
        <taxon>Lasiosphaeriaceae</taxon>
        <taxon>Apodospora</taxon>
    </lineage>
</organism>
<accession>A0AAE0IJ76</accession>